<evidence type="ECO:0000313" key="3">
    <source>
        <dbReference type="Proteomes" id="UP000241769"/>
    </source>
</evidence>
<feature type="chain" id="PRO_5015175094" evidence="1">
    <location>
        <begin position="18"/>
        <end position="449"/>
    </location>
</feature>
<feature type="signal peptide" evidence="1">
    <location>
        <begin position="1"/>
        <end position="17"/>
    </location>
</feature>
<keyword evidence="1" id="KW-0732">Signal</keyword>
<sequence>MSRILFAVLGFALLVSADTTNNILNGSPVTLLKNGILNGVLPQSLTRRSHTENNILNASPVGGLDEGILNGLPLSGLGGLGGFAEKRQQPLGFLSGGLLRDTPVNFLGEGVLTQGVLNGARLKRDLSNNILNGSPFNIAQNGVAIGRPFSPFFKRQVMSAVEAVFNAIDGESEDFKRGISEDTTTNFLNGSPVNAEGLRVENVQVLSNNRYGFPSKRSSTTNNVLNGSPINLVQHGVANGLFSPVEGLLSQNKRSPFGDVLTDGLLRSLFRGKGIAATTSYGSRVYVHADIAANIAIDIPTQNGLLSSLSSIAGGIVSLGNLVSASPSSTAFLSIKADADVTVNIGIAADLKVTLPAGCFPLYTSDSLFGSAQLGVRVQVEGEANVAAALVTPVLDASVGPTKVGILKVIDSAQSTFASLPVAVEAGRIVAHLGDDCNGIYIFVGIQTN</sequence>
<dbReference type="Proteomes" id="UP000241769">
    <property type="component" value="Unassembled WGS sequence"/>
</dbReference>
<dbReference type="InParanoid" id="A0A2P6MWC2"/>
<reference evidence="2 3" key="1">
    <citation type="journal article" date="2018" name="Genome Biol. Evol.">
        <title>Multiple Roots of Fruiting Body Formation in Amoebozoa.</title>
        <authorList>
            <person name="Hillmann F."/>
            <person name="Forbes G."/>
            <person name="Novohradska S."/>
            <person name="Ferling I."/>
            <person name="Riege K."/>
            <person name="Groth M."/>
            <person name="Westermann M."/>
            <person name="Marz M."/>
            <person name="Spaller T."/>
            <person name="Winckler T."/>
            <person name="Schaap P."/>
            <person name="Glockner G."/>
        </authorList>
    </citation>
    <scope>NUCLEOTIDE SEQUENCE [LARGE SCALE GENOMIC DNA]</scope>
    <source>
        <strain evidence="2 3">Jena</strain>
    </source>
</reference>
<comment type="caution">
    <text evidence="2">The sequence shown here is derived from an EMBL/GenBank/DDBJ whole genome shotgun (WGS) entry which is preliminary data.</text>
</comment>
<accession>A0A2P6MWC2</accession>
<organism evidence="2 3">
    <name type="scientific">Planoprotostelium fungivorum</name>
    <dbReference type="NCBI Taxonomy" id="1890364"/>
    <lineage>
        <taxon>Eukaryota</taxon>
        <taxon>Amoebozoa</taxon>
        <taxon>Evosea</taxon>
        <taxon>Variosea</taxon>
        <taxon>Cavosteliida</taxon>
        <taxon>Cavosteliaceae</taxon>
        <taxon>Planoprotostelium</taxon>
    </lineage>
</organism>
<dbReference type="AlphaFoldDB" id="A0A2P6MWC2"/>
<dbReference type="EMBL" id="MDYQ01000353">
    <property type="protein sequence ID" value="PRP75946.1"/>
    <property type="molecule type" value="Genomic_DNA"/>
</dbReference>
<evidence type="ECO:0000256" key="1">
    <source>
        <dbReference type="SAM" id="SignalP"/>
    </source>
</evidence>
<evidence type="ECO:0000313" key="2">
    <source>
        <dbReference type="EMBL" id="PRP75946.1"/>
    </source>
</evidence>
<keyword evidence="3" id="KW-1185">Reference proteome</keyword>
<gene>
    <name evidence="2" type="ORF">PROFUN_01662</name>
</gene>
<proteinExistence type="predicted"/>
<name>A0A2P6MWC2_9EUKA</name>
<protein>
    <submittedName>
        <fullName evidence="2">Uncharacterized protein</fullName>
    </submittedName>
</protein>